<proteinExistence type="predicted"/>
<evidence type="ECO:0000256" key="1">
    <source>
        <dbReference type="SAM" id="Phobius"/>
    </source>
</evidence>
<dbReference type="AlphaFoldDB" id="A0A1I1PHG9"/>
<evidence type="ECO:0000313" key="2">
    <source>
        <dbReference type="EMBL" id="SFD09096.1"/>
    </source>
</evidence>
<protein>
    <submittedName>
        <fullName evidence="2">Uncharacterized protein</fullName>
    </submittedName>
</protein>
<dbReference type="EMBL" id="FOKQ01000034">
    <property type="protein sequence ID" value="SFD09096.1"/>
    <property type="molecule type" value="Genomic_DNA"/>
</dbReference>
<evidence type="ECO:0000313" key="3">
    <source>
        <dbReference type="Proteomes" id="UP000182192"/>
    </source>
</evidence>
<keyword evidence="1" id="KW-0812">Transmembrane</keyword>
<accession>A0A1I1PHG9</accession>
<reference evidence="2 3" key="1">
    <citation type="submission" date="2016-10" db="EMBL/GenBank/DDBJ databases">
        <authorList>
            <person name="de Groot N.N."/>
        </authorList>
    </citation>
    <scope>NUCLEOTIDE SEQUENCE [LARGE SCALE GENOMIC DNA]</scope>
    <source>
        <strain evidence="2 3">AR67</strain>
    </source>
</reference>
<sequence>MTNKEKYQRTFSVLHASEFDLEETAMNKRTGIRISKRITAVCAAAAIVAAMSVGAYAADIGGIQRKVQIWIHGDQTDAVLDIQQQENSTHYTLKYTDDNGEEREIYGGGVAMDGFGGERPLTEEEIAYHIFNTIDVDFRDDGTVWAYYKGCSMDITDKFDEDGYCYVQLKDGDDVKYLTVEPDRGYCVSDDKFITSKD</sequence>
<gene>
    <name evidence="2" type="ORF">SAMN02910406_03070</name>
</gene>
<dbReference type="Proteomes" id="UP000182192">
    <property type="component" value="Unassembled WGS sequence"/>
</dbReference>
<keyword evidence="1" id="KW-1133">Transmembrane helix</keyword>
<name>A0A1I1PHG9_RUMAL</name>
<feature type="transmembrane region" description="Helical" evidence="1">
    <location>
        <begin position="38"/>
        <end position="58"/>
    </location>
</feature>
<organism evidence="2 3">
    <name type="scientific">Ruminococcus albus</name>
    <dbReference type="NCBI Taxonomy" id="1264"/>
    <lineage>
        <taxon>Bacteria</taxon>
        <taxon>Bacillati</taxon>
        <taxon>Bacillota</taxon>
        <taxon>Clostridia</taxon>
        <taxon>Eubacteriales</taxon>
        <taxon>Oscillospiraceae</taxon>
        <taxon>Ruminococcus</taxon>
    </lineage>
</organism>
<keyword evidence="1" id="KW-0472">Membrane</keyword>
<dbReference type="OrthoDB" id="2051225at2"/>